<dbReference type="Pfam" id="PF02390">
    <property type="entry name" value="Methyltransf_4"/>
    <property type="match status" value="1"/>
</dbReference>
<keyword evidence="6 9" id="KW-0819">tRNA processing</keyword>
<dbReference type="CDD" id="cd02440">
    <property type="entry name" value="AdoMet_MTases"/>
    <property type="match status" value="1"/>
</dbReference>
<protein>
    <recommendedName>
        <fullName evidence="9">tRNA (guanine-N(7)-)-methyltransferase</fullName>
        <ecNumber evidence="9">2.1.1.33</ecNumber>
    </recommendedName>
    <alternativeName>
        <fullName evidence="9">tRNA (guanine(46)-N(7))-methyltransferase</fullName>
    </alternativeName>
    <alternativeName>
        <fullName evidence="9">tRNA(m7G46)-methyltransferase</fullName>
    </alternativeName>
</protein>
<dbReference type="eggNOG" id="KOG3115">
    <property type="taxonomic scope" value="Eukaryota"/>
</dbReference>
<evidence type="ECO:0000256" key="5">
    <source>
        <dbReference type="ARBA" id="ARBA00022691"/>
    </source>
</evidence>
<feature type="binding site" evidence="9">
    <location>
        <begin position="77"/>
        <end position="78"/>
    </location>
    <ligand>
        <name>S-adenosyl-L-methionine</name>
        <dbReference type="ChEBI" id="CHEBI:59789"/>
    </ligand>
</feature>
<evidence type="ECO:0000313" key="10">
    <source>
        <dbReference type="EMBL" id="EME28142.1"/>
    </source>
</evidence>
<dbReference type="Gene3D" id="3.40.50.150">
    <property type="entry name" value="Vaccinia Virus protein VP39"/>
    <property type="match status" value="1"/>
</dbReference>
<dbReference type="GO" id="GO:0008176">
    <property type="term" value="F:tRNA (guanine(46)-N7)-methyltransferase activity"/>
    <property type="evidence" value="ECO:0007669"/>
    <property type="project" value="UniProtKB-UniRule"/>
</dbReference>
<feature type="active site" evidence="9">
    <location>
        <position position="133"/>
    </location>
</feature>
<keyword evidence="5 9" id="KW-0949">S-adenosyl-L-methionine</keyword>
<dbReference type="Gramene" id="EME28142">
    <property type="protein sequence ID" value="EME28142"/>
    <property type="gene ID" value="Gasu_43100"/>
</dbReference>
<reference evidence="11" key="1">
    <citation type="journal article" date="2013" name="Science">
        <title>Gene transfer from bacteria and archaea facilitated evolution of an extremophilic eukaryote.</title>
        <authorList>
            <person name="Schonknecht G."/>
            <person name="Chen W.H."/>
            <person name="Ternes C.M."/>
            <person name="Barbier G.G."/>
            <person name="Shrestha R.P."/>
            <person name="Stanke M."/>
            <person name="Brautigam A."/>
            <person name="Baker B.J."/>
            <person name="Banfield J.F."/>
            <person name="Garavito R.M."/>
            <person name="Carr K."/>
            <person name="Wilkerson C."/>
            <person name="Rensing S.A."/>
            <person name="Gagneul D."/>
            <person name="Dickenson N.E."/>
            <person name="Oesterhelt C."/>
            <person name="Lercher M.J."/>
            <person name="Weber A.P."/>
        </authorList>
    </citation>
    <scope>NUCLEOTIDE SEQUENCE [LARGE SCALE GENOMIC DNA]</scope>
    <source>
        <strain evidence="11">074W</strain>
    </source>
</reference>
<proteinExistence type="inferred from homology"/>
<evidence type="ECO:0000256" key="9">
    <source>
        <dbReference type="HAMAP-Rule" id="MF_03055"/>
    </source>
</evidence>
<dbReference type="EMBL" id="KB454523">
    <property type="protein sequence ID" value="EME28142.1"/>
    <property type="molecule type" value="Genomic_DNA"/>
</dbReference>
<dbReference type="InterPro" id="IPR029063">
    <property type="entry name" value="SAM-dependent_MTases_sf"/>
</dbReference>
<accession>M2XDR7</accession>
<dbReference type="HAMAP" id="MF_03055">
    <property type="entry name" value="tRNA_methyltr_TrmB_euk"/>
    <property type="match status" value="1"/>
</dbReference>
<dbReference type="PANTHER" id="PTHR23417">
    <property type="entry name" value="3-DEOXY-D-MANNO-OCTULOSONIC-ACID TRANSFERASE/TRNA GUANINE-N 7 - -METHYLTRANSFERASE"/>
    <property type="match status" value="1"/>
</dbReference>
<comment type="subcellular location">
    <subcellularLocation>
        <location evidence="9">Nucleus</location>
    </subcellularLocation>
</comment>
<dbReference type="GO" id="GO:0005634">
    <property type="term" value="C:nucleus"/>
    <property type="evidence" value="ECO:0007669"/>
    <property type="project" value="UniProtKB-SubCell"/>
</dbReference>
<dbReference type="PROSITE" id="PS51625">
    <property type="entry name" value="SAM_MT_TRMB"/>
    <property type="match status" value="1"/>
</dbReference>
<dbReference type="OMA" id="LNVMKFG"/>
<comment type="function">
    <text evidence="9">Catalyzes the formation of N(7)-methylguanine at position 46 (m7G46) in tRNA.</text>
</comment>
<evidence type="ECO:0000313" key="11">
    <source>
        <dbReference type="Proteomes" id="UP000030680"/>
    </source>
</evidence>
<dbReference type="Proteomes" id="UP000030680">
    <property type="component" value="Unassembled WGS sequence"/>
</dbReference>
<evidence type="ECO:0000256" key="2">
    <source>
        <dbReference type="ARBA" id="ARBA00022555"/>
    </source>
</evidence>
<evidence type="ECO:0000256" key="7">
    <source>
        <dbReference type="ARBA" id="ARBA00022884"/>
    </source>
</evidence>
<dbReference type="STRING" id="130081.M2XDR7"/>
<dbReference type="GO" id="GO:0043527">
    <property type="term" value="C:tRNA methyltransferase complex"/>
    <property type="evidence" value="ECO:0007669"/>
    <property type="project" value="TreeGrafter"/>
</dbReference>
<evidence type="ECO:0000256" key="6">
    <source>
        <dbReference type="ARBA" id="ARBA00022694"/>
    </source>
</evidence>
<dbReference type="EC" id="2.1.1.33" evidence="9"/>
<feature type="binding site" evidence="9">
    <location>
        <begin position="110"/>
        <end position="111"/>
    </location>
    <ligand>
        <name>S-adenosyl-L-methionine</name>
        <dbReference type="ChEBI" id="CHEBI:59789"/>
    </ligand>
</feature>
<dbReference type="KEGG" id="gsl:Gasu_43100"/>
<feature type="binding site" evidence="9">
    <location>
        <begin position="209"/>
        <end position="211"/>
    </location>
    <ligand>
        <name>S-adenosyl-L-methionine</name>
        <dbReference type="ChEBI" id="CHEBI:59789"/>
    </ligand>
</feature>
<dbReference type="InterPro" id="IPR025763">
    <property type="entry name" value="Trm8_euk"/>
</dbReference>
<dbReference type="GO" id="GO:0000049">
    <property type="term" value="F:tRNA binding"/>
    <property type="evidence" value="ECO:0007669"/>
    <property type="project" value="UniProtKB-UniRule"/>
</dbReference>
<dbReference type="GeneID" id="17087004"/>
<keyword evidence="2 9" id="KW-0820">tRNA-binding</keyword>
<keyword evidence="11" id="KW-1185">Reference proteome</keyword>
<evidence type="ECO:0000256" key="3">
    <source>
        <dbReference type="ARBA" id="ARBA00022603"/>
    </source>
</evidence>
<keyword evidence="7 9" id="KW-0694">RNA-binding</keyword>
<evidence type="ECO:0000256" key="8">
    <source>
        <dbReference type="ARBA" id="ARBA00023242"/>
    </source>
</evidence>
<evidence type="ECO:0000256" key="4">
    <source>
        <dbReference type="ARBA" id="ARBA00022679"/>
    </source>
</evidence>
<keyword evidence="3 9" id="KW-0489">Methyltransferase</keyword>
<comment type="catalytic activity">
    <reaction evidence="1 9">
        <text>guanosine(46) in tRNA + S-adenosyl-L-methionine = N(7)-methylguanosine(46) in tRNA + S-adenosyl-L-homocysteine</text>
        <dbReference type="Rhea" id="RHEA:42708"/>
        <dbReference type="Rhea" id="RHEA-COMP:10188"/>
        <dbReference type="Rhea" id="RHEA-COMP:10189"/>
        <dbReference type="ChEBI" id="CHEBI:57856"/>
        <dbReference type="ChEBI" id="CHEBI:59789"/>
        <dbReference type="ChEBI" id="CHEBI:74269"/>
        <dbReference type="ChEBI" id="CHEBI:74480"/>
        <dbReference type="EC" id="2.1.1.33"/>
    </reaction>
</comment>
<dbReference type="RefSeq" id="XP_005704662.1">
    <property type="nucleotide sequence ID" value="XM_005704605.1"/>
</dbReference>
<feature type="binding site" evidence="9">
    <location>
        <position position="54"/>
    </location>
    <ligand>
        <name>S-adenosyl-L-methionine</name>
        <dbReference type="ChEBI" id="CHEBI:59789"/>
    </ligand>
</feature>
<keyword evidence="4 9" id="KW-0808">Transferase</keyword>
<evidence type="ECO:0000256" key="1">
    <source>
        <dbReference type="ARBA" id="ARBA00000142"/>
    </source>
</evidence>
<dbReference type="NCBIfam" id="TIGR00091">
    <property type="entry name" value="tRNA (guanosine(46)-N7)-methyltransferase TrmB"/>
    <property type="match status" value="1"/>
</dbReference>
<dbReference type="SUPFAM" id="SSF53335">
    <property type="entry name" value="S-adenosyl-L-methionine-dependent methyltransferases"/>
    <property type="match status" value="1"/>
</dbReference>
<dbReference type="InterPro" id="IPR003358">
    <property type="entry name" value="tRNA_(Gua-N-7)_MeTrfase_Trmb"/>
</dbReference>
<gene>
    <name evidence="10" type="ORF">Gasu_43100</name>
</gene>
<keyword evidence="8 9" id="KW-0539">Nucleus</keyword>
<comment type="similarity">
    <text evidence="9">Belongs to the class I-like SAM-binding methyltransferase superfamily. TrmB family.</text>
</comment>
<dbReference type="OrthoDB" id="47276at2759"/>
<feature type="binding site" evidence="9">
    <location>
        <position position="130"/>
    </location>
    <ligand>
        <name>S-adenosyl-L-methionine</name>
        <dbReference type="ChEBI" id="CHEBI:59789"/>
    </ligand>
</feature>
<sequence>MASFVTSKRDFRARAHSNPLNDAEFLVPEDPLRFDWSPFIPDVGSHPIDYVDLGCGYGGLLCELSIAFPNKYMLGMEIRDRVASYCVTKLEELRRLNSKGYRNIGFIRTNCMKFLPFYFPPSSVEKFFICFPDPHFKKKKHRQRLVSLRFLSEAAYCLRPGGMIYIVTDVEELFAWMTNLFAQHPLFLTMDKELVKQQDVLLPYLLNHTDEAQRMKRRGQDTPYWNVFQRKTVFC</sequence>
<comment type="pathway">
    <text evidence="9">tRNA modification; N(7)-methylguanine-tRNA biosynthesis.</text>
</comment>
<organism evidence="10 11">
    <name type="scientific">Galdieria sulphuraria</name>
    <name type="common">Red alga</name>
    <dbReference type="NCBI Taxonomy" id="130081"/>
    <lineage>
        <taxon>Eukaryota</taxon>
        <taxon>Rhodophyta</taxon>
        <taxon>Bangiophyceae</taxon>
        <taxon>Galdieriales</taxon>
        <taxon>Galdieriaceae</taxon>
        <taxon>Galdieria</taxon>
    </lineage>
</organism>
<dbReference type="UniPathway" id="UPA00989"/>
<name>M2XDR7_GALSU</name>
<dbReference type="PANTHER" id="PTHR23417:SF16">
    <property type="entry name" value="TRNA (GUANINE-N(7)-)-METHYLTRANSFERASE"/>
    <property type="match status" value="1"/>
</dbReference>
<dbReference type="AlphaFoldDB" id="M2XDR7"/>